<name>A0A6N8KY37_9SPHI</name>
<evidence type="ECO:0000313" key="2">
    <source>
        <dbReference type="Proteomes" id="UP000435036"/>
    </source>
</evidence>
<proteinExistence type="predicted"/>
<accession>A0A6N8KY37</accession>
<dbReference type="EMBL" id="WSQA01000006">
    <property type="protein sequence ID" value="MVZ62355.1"/>
    <property type="molecule type" value="Genomic_DNA"/>
</dbReference>
<organism evidence="1 2">
    <name type="scientific">Sphingobacterium humi</name>
    <dbReference type="NCBI Taxonomy" id="1796905"/>
    <lineage>
        <taxon>Bacteria</taxon>
        <taxon>Pseudomonadati</taxon>
        <taxon>Bacteroidota</taxon>
        <taxon>Sphingobacteriia</taxon>
        <taxon>Sphingobacteriales</taxon>
        <taxon>Sphingobacteriaceae</taxon>
        <taxon>Sphingobacterium</taxon>
    </lineage>
</organism>
<dbReference type="OrthoDB" id="770226at2"/>
<comment type="caution">
    <text evidence="1">The sequence shown here is derived from an EMBL/GenBank/DDBJ whole genome shotgun (WGS) entry which is preliminary data.</text>
</comment>
<dbReference type="Gene3D" id="1.10.1470.10">
    <property type="entry name" value="YjbJ"/>
    <property type="match status" value="1"/>
</dbReference>
<gene>
    <name evidence="1" type="ORF">GQF63_10005</name>
</gene>
<protein>
    <recommendedName>
        <fullName evidence="3">General stress protein CsbD</fullName>
    </recommendedName>
</protein>
<sequence>MINFKIQSQDWPVLKLKLQRKYNHLTDEDLKFNEGQEEELLQRLAKRLHRKVDYVLFTLSKEMADLSSNRL</sequence>
<dbReference type="InterPro" id="IPR036629">
    <property type="entry name" value="YjbJ_sf"/>
</dbReference>
<dbReference type="AlphaFoldDB" id="A0A6N8KY37"/>
<evidence type="ECO:0008006" key="3">
    <source>
        <dbReference type="Google" id="ProtNLM"/>
    </source>
</evidence>
<keyword evidence="2" id="KW-1185">Reference proteome</keyword>
<dbReference type="RefSeq" id="WP_160369090.1">
    <property type="nucleotide sequence ID" value="NZ_WSQA01000006.1"/>
</dbReference>
<reference evidence="1 2" key="1">
    <citation type="submission" date="2019-12" db="EMBL/GenBank/DDBJ databases">
        <authorList>
            <person name="Dong K."/>
        </authorList>
    </citation>
    <scope>NUCLEOTIDE SEQUENCE [LARGE SCALE GENOMIC DNA]</scope>
    <source>
        <strain evidence="1 2">JCM 31225</strain>
    </source>
</reference>
<evidence type="ECO:0000313" key="1">
    <source>
        <dbReference type="EMBL" id="MVZ62355.1"/>
    </source>
</evidence>
<dbReference type="Proteomes" id="UP000435036">
    <property type="component" value="Unassembled WGS sequence"/>
</dbReference>